<dbReference type="STRING" id="234267.Acid_7456"/>
<dbReference type="InParanoid" id="Q01PQ6"/>
<evidence type="ECO:0000256" key="1">
    <source>
        <dbReference type="SAM" id="MobiDB-lite"/>
    </source>
</evidence>
<proteinExistence type="predicted"/>
<name>Q01PQ6_SOLUE</name>
<reference evidence="2" key="1">
    <citation type="submission" date="2006-10" db="EMBL/GenBank/DDBJ databases">
        <title>Complete sequence of Solibacter usitatus Ellin6076.</title>
        <authorList>
            <consortium name="US DOE Joint Genome Institute"/>
            <person name="Copeland A."/>
            <person name="Lucas S."/>
            <person name="Lapidus A."/>
            <person name="Barry K."/>
            <person name="Detter J.C."/>
            <person name="Glavina del Rio T."/>
            <person name="Hammon N."/>
            <person name="Israni S."/>
            <person name="Dalin E."/>
            <person name="Tice H."/>
            <person name="Pitluck S."/>
            <person name="Thompson L.S."/>
            <person name="Brettin T."/>
            <person name="Bruce D."/>
            <person name="Han C."/>
            <person name="Tapia R."/>
            <person name="Gilna P."/>
            <person name="Schmutz J."/>
            <person name="Larimer F."/>
            <person name="Land M."/>
            <person name="Hauser L."/>
            <person name="Kyrpides N."/>
            <person name="Mikhailova N."/>
            <person name="Janssen P.H."/>
            <person name="Kuske C.R."/>
            <person name="Richardson P."/>
        </authorList>
    </citation>
    <scope>NUCLEOTIDE SEQUENCE</scope>
    <source>
        <strain evidence="2">Ellin6076</strain>
    </source>
</reference>
<dbReference type="KEGG" id="sus:Acid_7456"/>
<dbReference type="HOGENOM" id="CLU_1365444_0_0_0"/>
<accession>Q01PQ6</accession>
<feature type="compositionally biased region" description="Low complexity" evidence="1">
    <location>
        <begin position="10"/>
        <end position="26"/>
    </location>
</feature>
<gene>
    <name evidence="2" type="ordered locus">Acid_7456</name>
</gene>
<dbReference type="EMBL" id="CP000473">
    <property type="protein sequence ID" value="ABJ88364.1"/>
    <property type="molecule type" value="Genomic_DNA"/>
</dbReference>
<feature type="compositionally biased region" description="Low complexity" evidence="1">
    <location>
        <begin position="38"/>
        <end position="63"/>
    </location>
</feature>
<feature type="region of interest" description="Disordered" evidence="1">
    <location>
        <begin position="1"/>
        <end position="63"/>
    </location>
</feature>
<protein>
    <submittedName>
        <fullName evidence="2">Uncharacterized protein</fullName>
    </submittedName>
</protein>
<evidence type="ECO:0000313" key="2">
    <source>
        <dbReference type="EMBL" id="ABJ88364.1"/>
    </source>
</evidence>
<organism evidence="2">
    <name type="scientific">Solibacter usitatus (strain Ellin6076)</name>
    <dbReference type="NCBI Taxonomy" id="234267"/>
    <lineage>
        <taxon>Bacteria</taxon>
        <taxon>Pseudomonadati</taxon>
        <taxon>Acidobacteriota</taxon>
        <taxon>Terriglobia</taxon>
        <taxon>Bryobacterales</taxon>
        <taxon>Solibacteraceae</taxon>
        <taxon>Candidatus Solibacter</taxon>
    </lineage>
</organism>
<sequence>MAPRPAYTPRTGGRTASTSTAVSSGAKPDFQTLLNKQPTAAPAAAATSASTTTTTTTTTPATPVHTIGSIMLGGAVFNPVVTEPAMAPSAQSLFGPNPWITTAGGTGPAGSYSYNKYYFATPETAAQVAQMLGGKVVAKNDLTPYGPFVQNDANQMVQMPDGRLINAGIIASYYDRGWSQQSVDALVKGEIGNINPVPQT</sequence>
<dbReference type="AlphaFoldDB" id="Q01PQ6"/>